<evidence type="ECO:0000256" key="5">
    <source>
        <dbReference type="ARBA" id="ARBA00004523"/>
    </source>
</evidence>
<dbReference type="GO" id="GO:0005765">
    <property type="term" value="C:lysosomal membrane"/>
    <property type="evidence" value="ECO:0007669"/>
    <property type="project" value="UniProtKB-SubCell"/>
</dbReference>
<dbReference type="SMART" id="SM00174">
    <property type="entry name" value="RHO"/>
    <property type="match status" value="1"/>
</dbReference>
<dbReference type="SMART" id="SM00173">
    <property type="entry name" value="RAS"/>
    <property type="match status" value="1"/>
</dbReference>
<dbReference type="GO" id="GO:0006914">
    <property type="term" value="P:autophagy"/>
    <property type="evidence" value="ECO:0007669"/>
    <property type="project" value="UniProtKB-KW"/>
</dbReference>
<evidence type="ECO:0000256" key="16">
    <source>
        <dbReference type="ARBA" id="ARBA00023006"/>
    </source>
</evidence>
<evidence type="ECO:0000256" key="21">
    <source>
        <dbReference type="ARBA" id="ARBA00023288"/>
    </source>
</evidence>
<proteinExistence type="inferred from homology"/>
<evidence type="ECO:0000256" key="18">
    <source>
        <dbReference type="ARBA" id="ARBA00023134"/>
    </source>
</evidence>
<dbReference type="Proteomes" id="UP000052978">
    <property type="component" value="Unassembled WGS sequence"/>
</dbReference>
<comment type="cofactor">
    <cofactor evidence="1">
        <name>Mg(2+)</name>
        <dbReference type="ChEBI" id="CHEBI:18420"/>
    </cofactor>
</comment>
<protein>
    <recommendedName>
        <fullName evidence="25">Ras-related protein Rab-12</fullName>
        <ecNumber evidence="7">3.6.5.2</ecNumber>
    </recommendedName>
</protein>
<keyword evidence="11" id="KW-0547">Nucleotide-binding</keyword>
<evidence type="ECO:0000313" key="28">
    <source>
        <dbReference type="Proteomes" id="UP000052978"/>
    </source>
</evidence>
<keyword evidence="12" id="KW-0967">Endosome</keyword>
<dbReference type="AlphaFoldDB" id="S7PJF7"/>
<evidence type="ECO:0000256" key="4">
    <source>
        <dbReference type="ARBA" id="ARBA00004419"/>
    </source>
</evidence>
<dbReference type="GO" id="GO:0055038">
    <property type="term" value="C:recycling endosome membrane"/>
    <property type="evidence" value="ECO:0007669"/>
    <property type="project" value="UniProtKB-SubCell"/>
</dbReference>
<dbReference type="GO" id="GO:0046872">
    <property type="term" value="F:metal ion binding"/>
    <property type="evidence" value="ECO:0007669"/>
    <property type="project" value="UniProtKB-KW"/>
</dbReference>
<evidence type="ECO:0000256" key="10">
    <source>
        <dbReference type="ARBA" id="ARBA00022723"/>
    </source>
</evidence>
<dbReference type="SMART" id="SM00175">
    <property type="entry name" value="RAB"/>
    <property type="match status" value="1"/>
</dbReference>
<gene>
    <name evidence="27" type="ORF">D623_10029811</name>
</gene>
<evidence type="ECO:0000256" key="17">
    <source>
        <dbReference type="ARBA" id="ARBA00023034"/>
    </source>
</evidence>
<dbReference type="GO" id="GO:0003925">
    <property type="term" value="F:G protein activity"/>
    <property type="evidence" value="ECO:0007669"/>
    <property type="project" value="UniProtKB-EC"/>
</dbReference>
<dbReference type="Gene3D" id="3.40.50.300">
    <property type="entry name" value="P-loop containing nucleotide triphosphate hydrolases"/>
    <property type="match status" value="1"/>
</dbReference>
<evidence type="ECO:0000256" key="24">
    <source>
        <dbReference type="ARBA" id="ARBA00047660"/>
    </source>
</evidence>
<evidence type="ECO:0000256" key="2">
    <source>
        <dbReference type="ARBA" id="ARBA00004122"/>
    </source>
</evidence>
<keyword evidence="10" id="KW-0479">Metal-binding</keyword>
<dbReference type="PANTHER" id="PTHR47980">
    <property type="entry name" value="LD44762P"/>
    <property type="match status" value="1"/>
</dbReference>
<evidence type="ECO:0000313" key="27">
    <source>
        <dbReference type="EMBL" id="EPQ08182.1"/>
    </source>
</evidence>
<keyword evidence="8" id="KW-0813">Transport</keyword>
<evidence type="ECO:0000256" key="7">
    <source>
        <dbReference type="ARBA" id="ARBA00011984"/>
    </source>
</evidence>
<dbReference type="eggNOG" id="KOG0078">
    <property type="taxonomic scope" value="Eukaryota"/>
</dbReference>
<dbReference type="NCBIfam" id="TIGR00231">
    <property type="entry name" value="small_GTP"/>
    <property type="match status" value="1"/>
</dbReference>
<keyword evidence="20" id="KW-0458">Lysosome</keyword>
<evidence type="ECO:0000256" key="20">
    <source>
        <dbReference type="ARBA" id="ARBA00023228"/>
    </source>
</evidence>
<evidence type="ECO:0000256" key="8">
    <source>
        <dbReference type="ARBA" id="ARBA00022448"/>
    </source>
</evidence>
<keyword evidence="16" id="KW-0072">Autophagy</keyword>
<evidence type="ECO:0000256" key="13">
    <source>
        <dbReference type="ARBA" id="ARBA00022801"/>
    </source>
</evidence>
<evidence type="ECO:0000256" key="22">
    <source>
        <dbReference type="ARBA" id="ARBA00023289"/>
    </source>
</evidence>
<dbReference type="InterPro" id="IPR005225">
    <property type="entry name" value="Small_GTP-bd"/>
</dbReference>
<comment type="catalytic activity">
    <reaction evidence="24">
        <text>GTP + H2O = GDP + phosphate + H(+)</text>
        <dbReference type="Rhea" id="RHEA:19669"/>
        <dbReference type="ChEBI" id="CHEBI:15377"/>
        <dbReference type="ChEBI" id="CHEBI:15378"/>
        <dbReference type="ChEBI" id="CHEBI:37565"/>
        <dbReference type="ChEBI" id="CHEBI:43474"/>
        <dbReference type="ChEBI" id="CHEBI:58189"/>
        <dbReference type="EC" id="3.6.5.2"/>
    </reaction>
    <physiologicalReaction direction="left-to-right" evidence="24">
        <dbReference type="Rhea" id="RHEA:19670"/>
    </physiologicalReaction>
</comment>
<sequence length="253" mass="28397">MEGPEEEAVLRALLSMDGEASSRSARETRSVPRTPSGGSPACQKEAQDQGGGSTPPKEHSPLVPEYFGGHLVLYLCVLVMSLVPGVDFKIKTVELRGKKIRLQIWDTAGQERFNSITSAYYRSAKGIILVYDITKKETFDDLPKWMKMIDKYASEDAELLLVGNKLDCETDREITRQQGEKFAQQITGMRFCEASAKDNFNVDEIFLKLVDDILKKMPLDILRNELSNSILSLQPEPEIPPELPPPRPHIRCC</sequence>
<dbReference type="PROSITE" id="PS51421">
    <property type="entry name" value="RAS"/>
    <property type="match status" value="1"/>
</dbReference>
<keyword evidence="18" id="KW-0342">GTP-binding</keyword>
<feature type="region of interest" description="Disordered" evidence="26">
    <location>
        <begin position="14"/>
        <end position="60"/>
    </location>
</feature>
<organism evidence="27 28">
    <name type="scientific">Myotis brandtii</name>
    <name type="common">Brandt's bat</name>
    <dbReference type="NCBI Taxonomy" id="109478"/>
    <lineage>
        <taxon>Eukaryota</taxon>
        <taxon>Metazoa</taxon>
        <taxon>Chordata</taxon>
        <taxon>Craniata</taxon>
        <taxon>Vertebrata</taxon>
        <taxon>Euteleostomi</taxon>
        <taxon>Mammalia</taxon>
        <taxon>Eutheria</taxon>
        <taxon>Laurasiatheria</taxon>
        <taxon>Chiroptera</taxon>
        <taxon>Yangochiroptera</taxon>
        <taxon>Vespertilionidae</taxon>
        <taxon>Myotis</taxon>
    </lineage>
</organism>
<evidence type="ECO:0000256" key="6">
    <source>
        <dbReference type="ARBA" id="ARBA00006270"/>
    </source>
</evidence>
<keyword evidence="19" id="KW-0472">Membrane</keyword>
<dbReference type="FunFam" id="3.40.50.300:FF:000568">
    <property type="entry name" value="Putative Ras-related protein Rab-12"/>
    <property type="match status" value="1"/>
</dbReference>
<evidence type="ECO:0000256" key="26">
    <source>
        <dbReference type="SAM" id="MobiDB-lite"/>
    </source>
</evidence>
<accession>S7PJF7</accession>
<keyword evidence="9" id="KW-0597">Phosphoprotein</keyword>
<evidence type="ECO:0000256" key="12">
    <source>
        <dbReference type="ARBA" id="ARBA00022753"/>
    </source>
</evidence>
<dbReference type="InterPro" id="IPR050305">
    <property type="entry name" value="Small_GTPase_Rab"/>
</dbReference>
<keyword evidence="21" id="KW-0449">Lipoprotein</keyword>
<evidence type="ECO:0000256" key="25">
    <source>
        <dbReference type="ARBA" id="ARBA00067813"/>
    </source>
</evidence>
<keyword evidence="14" id="KW-0460">Magnesium</keyword>
<dbReference type="GO" id="GO:0005776">
    <property type="term" value="C:autophagosome"/>
    <property type="evidence" value="ECO:0007669"/>
    <property type="project" value="UniProtKB-SubCell"/>
</dbReference>
<dbReference type="PRINTS" id="PR00449">
    <property type="entry name" value="RASTRNSFRMNG"/>
</dbReference>
<keyword evidence="13" id="KW-0378">Hydrolase</keyword>
<name>S7PJF7_MYOBR</name>
<evidence type="ECO:0000256" key="19">
    <source>
        <dbReference type="ARBA" id="ARBA00023136"/>
    </source>
</evidence>
<evidence type="ECO:0000256" key="11">
    <source>
        <dbReference type="ARBA" id="ARBA00022741"/>
    </source>
</evidence>
<keyword evidence="23" id="KW-0968">Cytoplasmic vesicle</keyword>
<dbReference type="SUPFAM" id="SSF52540">
    <property type="entry name" value="P-loop containing nucleoside triphosphate hydrolases"/>
    <property type="match status" value="1"/>
</dbReference>
<dbReference type="GO" id="GO:0005525">
    <property type="term" value="F:GTP binding"/>
    <property type="evidence" value="ECO:0007669"/>
    <property type="project" value="UniProtKB-KW"/>
</dbReference>
<feature type="region of interest" description="Disordered" evidence="26">
    <location>
        <begin position="234"/>
        <end position="253"/>
    </location>
</feature>
<keyword evidence="15" id="KW-0653">Protein transport</keyword>
<reference evidence="27 28" key="1">
    <citation type="journal article" date="2013" name="Nat. Commun.">
        <title>Genome analysis reveals insights into physiology and longevity of the Brandt's bat Myotis brandtii.</title>
        <authorList>
            <person name="Seim I."/>
            <person name="Fang X."/>
            <person name="Xiong Z."/>
            <person name="Lobanov A.V."/>
            <person name="Huang Z."/>
            <person name="Ma S."/>
            <person name="Feng Y."/>
            <person name="Turanov A.A."/>
            <person name="Zhu Y."/>
            <person name="Lenz T.L."/>
            <person name="Gerashchenko M.V."/>
            <person name="Fan D."/>
            <person name="Hee Yim S."/>
            <person name="Yao X."/>
            <person name="Jordan D."/>
            <person name="Xiong Y."/>
            <person name="Ma Y."/>
            <person name="Lyapunov A.N."/>
            <person name="Chen G."/>
            <person name="Kulakova O.I."/>
            <person name="Sun Y."/>
            <person name="Lee S.G."/>
            <person name="Bronson R.T."/>
            <person name="Moskalev A.A."/>
            <person name="Sunyaev S.R."/>
            <person name="Zhang G."/>
            <person name="Krogh A."/>
            <person name="Wang J."/>
            <person name="Gladyshev V.N."/>
        </authorList>
    </citation>
    <scope>NUCLEOTIDE SEQUENCE [LARGE SCALE GENOMIC DNA]</scope>
</reference>
<evidence type="ECO:0000256" key="14">
    <source>
        <dbReference type="ARBA" id="ARBA00022842"/>
    </source>
</evidence>
<keyword evidence="17" id="KW-0333">Golgi apparatus</keyword>
<evidence type="ECO:0000256" key="15">
    <source>
        <dbReference type="ARBA" id="ARBA00022927"/>
    </source>
</evidence>
<dbReference type="GO" id="GO:0015031">
    <property type="term" value="P:protein transport"/>
    <property type="evidence" value="ECO:0007669"/>
    <property type="project" value="UniProtKB-KW"/>
</dbReference>
<keyword evidence="22" id="KW-0636">Prenylation</keyword>
<dbReference type="InterPro" id="IPR027417">
    <property type="entry name" value="P-loop_NTPase"/>
</dbReference>
<dbReference type="Pfam" id="PF00071">
    <property type="entry name" value="Ras"/>
    <property type="match status" value="1"/>
</dbReference>
<evidence type="ECO:0000256" key="9">
    <source>
        <dbReference type="ARBA" id="ARBA00022553"/>
    </source>
</evidence>
<dbReference type="InterPro" id="IPR001806">
    <property type="entry name" value="Small_GTPase"/>
</dbReference>
<evidence type="ECO:0000256" key="3">
    <source>
        <dbReference type="ARBA" id="ARBA00004394"/>
    </source>
</evidence>
<evidence type="ECO:0000256" key="23">
    <source>
        <dbReference type="ARBA" id="ARBA00023329"/>
    </source>
</evidence>
<dbReference type="EC" id="3.6.5.2" evidence="7"/>
<dbReference type="PROSITE" id="PS51419">
    <property type="entry name" value="RAB"/>
    <property type="match status" value="1"/>
</dbReference>
<comment type="subcellular location">
    <subcellularLocation>
        <location evidence="4">Cytoplasmic vesicle</location>
        <location evidence="4">Autophagosome</location>
    </subcellularLocation>
    <subcellularLocation>
        <location evidence="3">Golgi apparatus membrane</location>
    </subcellularLocation>
    <subcellularLocation>
        <location evidence="2">Lysosome membrane</location>
        <topology evidence="2">Lipid-anchor</topology>
        <orientation evidence="2">Cytoplasmic side</orientation>
    </subcellularLocation>
    <subcellularLocation>
        <location evidence="5">Recycling endosome membrane</location>
        <topology evidence="5">Lipid-anchor</topology>
        <orientation evidence="5">Cytoplasmic side</orientation>
    </subcellularLocation>
</comment>
<evidence type="ECO:0000256" key="1">
    <source>
        <dbReference type="ARBA" id="ARBA00001946"/>
    </source>
</evidence>
<dbReference type="EMBL" id="KE162428">
    <property type="protein sequence ID" value="EPQ08182.1"/>
    <property type="molecule type" value="Genomic_DNA"/>
</dbReference>
<keyword evidence="28" id="KW-1185">Reference proteome</keyword>
<comment type="similarity">
    <text evidence="6">Belongs to the small GTPase superfamily. Rab family.</text>
</comment>
<dbReference type="GO" id="GO:0000139">
    <property type="term" value="C:Golgi membrane"/>
    <property type="evidence" value="ECO:0007669"/>
    <property type="project" value="UniProtKB-SubCell"/>
</dbReference>
<feature type="compositionally biased region" description="Pro residues" evidence="26">
    <location>
        <begin position="237"/>
        <end position="247"/>
    </location>
</feature>
<dbReference type="SMART" id="SM00176">
    <property type="entry name" value="RAN"/>
    <property type="match status" value="1"/>
</dbReference>